<proteinExistence type="predicted"/>
<feature type="non-terminal residue" evidence="1">
    <location>
        <position position="1"/>
    </location>
</feature>
<name>A0A0F9JTL0_9ZZZZ</name>
<sequence>RAAGPMVDYLYDSNILTAITKDYVDTVSGSIGQDLNHQILELYDYVISGSGAQSLQGTTDIGNTTTNPLLVQVSGSTFSTLTVFGNTVIGGVLDVQSHKVINVTDPISNQDAATKIYVDNVSGSIGQDLNHQVLELYAYVDTVSGSIGSNLELNYATKTYVDTVSGSIGSNLESNYATKTYVDTVSGSIGTDLNDQVHKVREYTDDEIVTISGSIGQDLNHQVLELYAYVDTASGSSAQSLQGVTNIGNTTTQDITAAALKSNGNIYVNNSGGDGDSFAYFYDGGSPTGAYLKWNDTGNRFVTSHNLYVNGTIQATTSGSSLKDTLIDGNLQVNDDLIVNGDKVYINHNGPEASSYFFFYENGSPTGAVFGWWDAEDRFIISHSLQSAIDLKAGGDLKAGDNIYINYDGGEGDSTLYFYEGGSATGAYLAWIDGATRFQFNKNVYTSGWFFGEANILSGGDIRVNFNGPDEDSFLYFYEGGSSTGASLMWDDSPGTFKFNKALDMSSNKITSVTDPTASQDVVTLNYLDGVVSGSSHPTSATLQNITDNGGSTNQDITLTTSDLIFTTGGINLWAGAPISKTLTIGTAGSATDANLSIGGNIEVESLEINQTPTSGSVTPTVYITLTVQQPGGMNRTIRIAGEMI</sequence>
<organism evidence="1">
    <name type="scientific">marine sediment metagenome</name>
    <dbReference type="NCBI Taxonomy" id="412755"/>
    <lineage>
        <taxon>unclassified sequences</taxon>
        <taxon>metagenomes</taxon>
        <taxon>ecological metagenomes</taxon>
    </lineage>
</organism>
<comment type="caution">
    <text evidence="1">The sequence shown here is derived from an EMBL/GenBank/DDBJ whole genome shotgun (WGS) entry which is preliminary data.</text>
</comment>
<evidence type="ECO:0000313" key="1">
    <source>
        <dbReference type="EMBL" id="KKM13223.1"/>
    </source>
</evidence>
<gene>
    <name evidence="1" type="ORF">LCGC14_1718410</name>
</gene>
<dbReference type="EMBL" id="LAZR01015426">
    <property type="protein sequence ID" value="KKM13223.1"/>
    <property type="molecule type" value="Genomic_DNA"/>
</dbReference>
<protein>
    <submittedName>
        <fullName evidence="1">Uncharacterized protein</fullName>
    </submittedName>
</protein>
<accession>A0A0F9JTL0</accession>
<reference evidence="1" key="1">
    <citation type="journal article" date="2015" name="Nature">
        <title>Complex archaea that bridge the gap between prokaryotes and eukaryotes.</title>
        <authorList>
            <person name="Spang A."/>
            <person name="Saw J.H."/>
            <person name="Jorgensen S.L."/>
            <person name="Zaremba-Niedzwiedzka K."/>
            <person name="Martijn J."/>
            <person name="Lind A.E."/>
            <person name="van Eijk R."/>
            <person name="Schleper C."/>
            <person name="Guy L."/>
            <person name="Ettema T.J."/>
        </authorList>
    </citation>
    <scope>NUCLEOTIDE SEQUENCE</scope>
</reference>
<dbReference type="AlphaFoldDB" id="A0A0F9JTL0"/>